<organism evidence="8">
    <name type="scientific">Guillardia theta (strain CCMP2712)</name>
    <name type="common">Cryptophyte</name>
    <dbReference type="NCBI Taxonomy" id="905079"/>
    <lineage>
        <taxon>Eukaryota</taxon>
        <taxon>Cryptophyceae</taxon>
        <taxon>Pyrenomonadales</taxon>
        <taxon>Geminigeraceae</taxon>
        <taxon>Guillardia</taxon>
    </lineage>
</organism>
<dbReference type="KEGG" id="gtt:GUITHDRAFT_106387"/>
<dbReference type="GO" id="GO:0015297">
    <property type="term" value="F:antiporter activity"/>
    <property type="evidence" value="ECO:0007669"/>
    <property type="project" value="InterPro"/>
</dbReference>
<evidence type="ECO:0000256" key="1">
    <source>
        <dbReference type="ARBA" id="ARBA00004141"/>
    </source>
</evidence>
<dbReference type="OMA" id="ENGIMHP"/>
<evidence type="ECO:0000313" key="8">
    <source>
        <dbReference type="EMBL" id="EKX47839.1"/>
    </source>
</evidence>
<accession>L1JI77</accession>
<sequence length="590" mass="64246">MRGHLLAMMLMSVATLTDSFTMMSFKQHVHEEVKVVSSGLSFRRLCLRTMKSVRCPMRGMHMSVSNDFKGEGDRKSNTDINQVVSGTDKIPQGVEHNQQDKGKAEGQSWKQWSVFDRKYDREIISMAIPSYTAVLLDPITTLIDVSFIGRLPEAALSLAGVGMSNTILNYFGFTFFFMVVTTTTTLAQVLAKSYSAADAHELSSQEPRASLEEVSAEGSRVIAGSIIFASILGLASSSLAWYFAPNLVALVGGSNSAEAFPYAVAYMRSKSLGIPATIIFFSIIGAYRGYKDLTTPLVGNVLSSLCKVCMGYIFLFKIGLGVAGKLTMEGDNDVTSLGSCIALTFLLVKHERLRLKDFCRLPERSLFLDLCAPGGALTFRKLVEQFSFTATTRMASSFGSAAVASSEICWSLLSVLWWPMSVAGQTLVATLLAEWNATKKMSKLDQARKVSMRVMGISTSLGMTGAAIVILGSSWIPSVMTSSEIVQSFASQQLPLVACIMPLSALCDVVESIFIAAKFYQIVVRGMMFGACGLALVLLAGKNLQLGMTTVWLGIFTLYLVRTLWSIHNFNQRDSPIPPVQPWTSAKYGS</sequence>
<keyword evidence="10" id="KW-1185">Reference proteome</keyword>
<dbReference type="GO" id="GO:0016020">
    <property type="term" value="C:membrane"/>
    <property type="evidence" value="ECO:0007669"/>
    <property type="project" value="UniProtKB-SubCell"/>
</dbReference>
<feature type="transmembrane region" description="Helical" evidence="6">
    <location>
        <begin position="522"/>
        <end position="540"/>
    </location>
</feature>
<reference evidence="8 10" key="1">
    <citation type="journal article" date="2012" name="Nature">
        <title>Algal genomes reveal evolutionary mosaicism and the fate of nucleomorphs.</title>
        <authorList>
            <consortium name="DOE Joint Genome Institute"/>
            <person name="Curtis B.A."/>
            <person name="Tanifuji G."/>
            <person name="Burki F."/>
            <person name="Gruber A."/>
            <person name="Irimia M."/>
            <person name="Maruyama S."/>
            <person name="Arias M.C."/>
            <person name="Ball S.G."/>
            <person name="Gile G.H."/>
            <person name="Hirakawa Y."/>
            <person name="Hopkins J.F."/>
            <person name="Kuo A."/>
            <person name="Rensing S.A."/>
            <person name="Schmutz J."/>
            <person name="Symeonidi A."/>
            <person name="Elias M."/>
            <person name="Eveleigh R.J."/>
            <person name="Herman E.K."/>
            <person name="Klute M.J."/>
            <person name="Nakayama T."/>
            <person name="Obornik M."/>
            <person name="Reyes-Prieto A."/>
            <person name="Armbrust E.V."/>
            <person name="Aves S.J."/>
            <person name="Beiko R.G."/>
            <person name="Coutinho P."/>
            <person name="Dacks J.B."/>
            <person name="Durnford D.G."/>
            <person name="Fast N.M."/>
            <person name="Green B.R."/>
            <person name="Grisdale C.J."/>
            <person name="Hempel F."/>
            <person name="Henrissat B."/>
            <person name="Hoppner M.P."/>
            <person name="Ishida K."/>
            <person name="Kim E."/>
            <person name="Koreny L."/>
            <person name="Kroth P.G."/>
            <person name="Liu Y."/>
            <person name="Malik S.B."/>
            <person name="Maier U.G."/>
            <person name="McRose D."/>
            <person name="Mock T."/>
            <person name="Neilson J.A."/>
            <person name="Onodera N.T."/>
            <person name="Poole A.M."/>
            <person name="Pritham E.J."/>
            <person name="Richards T.A."/>
            <person name="Rocap G."/>
            <person name="Roy S.W."/>
            <person name="Sarai C."/>
            <person name="Schaack S."/>
            <person name="Shirato S."/>
            <person name="Slamovits C.H."/>
            <person name="Spencer D.F."/>
            <person name="Suzuki S."/>
            <person name="Worden A.Z."/>
            <person name="Zauner S."/>
            <person name="Barry K."/>
            <person name="Bell C."/>
            <person name="Bharti A.K."/>
            <person name="Crow J.A."/>
            <person name="Grimwood J."/>
            <person name="Kramer R."/>
            <person name="Lindquist E."/>
            <person name="Lucas S."/>
            <person name="Salamov A."/>
            <person name="McFadden G.I."/>
            <person name="Lane C.E."/>
            <person name="Keeling P.J."/>
            <person name="Gray M.W."/>
            <person name="Grigoriev I.V."/>
            <person name="Archibald J.M."/>
        </authorList>
    </citation>
    <scope>NUCLEOTIDE SEQUENCE</scope>
    <source>
        <strain evidence="8 10">CCMP2712</strain>
    </source>
</reference>
<dbReference type="OrthoDB" id="2126698at2759"/>
<dbReference type="InterPro" id="IPR002528">
    <property type="entry name" value="MATE_fam"/>
</dbReference>
<dbReference type="STRING" id="905079.L1JI77"/>
<feature type="transmembrane region" description="Helical" evidence="6">
    <location>
        <begin position="297"/>
        <end position="320"/>
    </location>
</feature>
<evidence type="ECO:0000256" key="4">
    <source>
        <dbReference type="ARBA" id="ARBA00022989"/>
    </source>
</evidence>
<gene>
    <name evidence="8" type="ORF">GUITHDRAFT_106387</name>
</gene>
<dbReference type="EnsemblProtists" id="EKX47839">
    <property type="protein sequence ID" value="EKX47839"/>
    <property type="gene ID" value="GUITHDRAFT_106387"/>
</dbReference>
<feature type="transmembrane region" description="Helical" evidence="6">
    <location>
        <begin position="546"/>
        <end position="565"/>
    </location>
</feature>
<comment type="similarity">
    <text evidence="2">Belongs to the multi antimicrobial extrusion (MATE) (TC 2.A.66.1) family.</text>
</comment>
<reference evidence="10" key="2">
    <citation type="submission" date="2012-11" db="EMBL/GenBank/DDBJ databases">
        <authorList>
            <person name="Kuo A."/>
            <person name="Curtis B.A."/>
            <person name="Tanifuji G."/>
            <person name="Burki F."/>
            <person name="Gruber A."/>
            <person name="Irimia M."/>
            <person name="Maruyama S."/>
            <person name="Arias M.C."/>
            <person name="Ball S.G."/>
            <person name="Gile G.H."/>
            <person name="Hirakawa Y."/>
            <person name="Hopkins J.F."/>
            <person name="Rensing S.A."/>
            <person name="Schmutz J."/>
            <person name="Symeonidi A."/>
            <person name="Elias M."/>
            <person name="Eveleigh R.J."/>
            <person name="Herman E.K."/>
            <person name="Klute M.J."/>
            <person name="Nakayama T."/>
            <person name="Obornik M."/>
            <person name="Reyes-Prieto A."/>
            <person name="Armbrust E.V."/>
            <person name="Aves S.J."/>
            <person name="Beiko R.G."/>
            <person name="Coutinho P."/>
            <person name="Dacks J.B."/>
            <person name="Durnford D.G."/>
            <person name="Fast N.M."/>
            <person name="Green B.R."/>
            <person name="Grisdale C."/>
            <person name="Hempe F."/>
            <person name="Henrissat B."/>
            <person name="Hoppner M.P."/>
            <person name="Ishida K.-I."/>
            <person name="Kim E."/>
            <person name="Koreny L."/>
            <person name="Kroth P.G."/>
            <person name="Liu Y."/>
            <person name="Malik S.-B."/>
            <person name="Maier U.G."/>
            <person name="McRose D."/>
            <person name="Mock T."/>
            <person name="Neilson J.A."/>
            <person name="Onodera N.T."/>
            <person name="Poole A.M."/>
            <person name="Pritham E.J."/>
            <person name="Richards T.A."/>
            <person name="Rocap G."/>
            <person name="Roy S.W."/>
            <person name="Sarai C."/>
            <person name="Schaack S."/>
            <person name="Shirato S."/>
            <person name="Slamovits C.H."/>
            <person name="Spencer D.F."/>
            <person name="Suzuki S."/>
            <person name="Worden A.Z."/>
            <person name="Zauner S."/>
            <person name="Barry K."/>
            <person name="Bell C."/>
            <person name="Bharti A.K."/>
            <person name="Crow J.A."/>
            <person name="Grimwood J."/>
            <person name="Kramer R."/>
            <person name="Lindquist E."/>
            <person name="Lucas S."/>
            <person name="Salamov A."/>
            <person name="McFadden G.I."/>
            <person name="Lane C.E."/>
            <person name="Keeling P.J."/>
            <person name="Gray M.W."/>
            <person name="Grigoriev I.V."/>
            <person name="Archibald J.M."/>
        </authorList>
    </citation>
    <scope>NUCLEOTIDE SEQUENCE</scope>
    <source>
        <strain evidence="10">CCMP2712</strain>
    </source>
</reference>
<feature type="transmembrane region" description="Helical" evidence="6">
    <location>
        <begin position="454"/>
        <end position="475"/>
    </location>
</feature>
<evidence type="ECO:0000256" key="5">
    <source>
        <dbReference type="ARBA" id="ARBA00023136"/>
    </source>
</evidence>
<feature type="chain" id="PRO_5008771353" description="Protein DETOXIFICATION" evidence="7">
    <location>
        <begin position="20"/>
        <end position="590"/>
    </location>
</feature>
<dbReference type="InterPro" id="IPR044644">
    <property type="entry name" value="DinF-like"/>
</dbReference>
<dbReference type="NCBIfam" id="TIGR00797">
    <property type="entry name" value="matE"/>
    <property type="match status" value="1"/>
</dbReference>
<keyword evidence="5 6" id="KW-0472">Membrane</keyword>
<evidence type="ECO:0000313" key="9">
    <source>
        <dbReference type="EnsemblProtists" id="EKX47839"/>
    </source>
</evidence>
<evidence type="ECO:0000256" key="6">
    <source>
        <dbReference type="SAM" id="Phobius"/>
    </source>
</evidence>
<keyword evidence="7" id="KW-0732">Signal</keyword>
<feature type="signal peptide" evidence="7">
    <location>
        <begin position="1"/>
        <end position="19"/>
    </location>
</feature>
<feature type="transmembrane region" description="Helical" evidence="6">
    <location>
        <begin position="495"/>
        <end position="515"/>
    </location>
</feature>
<protein>
    <recommendedName>
        <fullName evidence="11">Protein DETOXIFICATION</fullName>
    </recommendedName>
</protein>
<feature type="transmembrane region" description="Helical" evidence="6">
    <location>
        <begin position="272"/>
        <end position="290"/>
    </location>
</feature>
<dbReference type="HOGENOM" id="CLU_462687_0_0_1"/>
<dbReference type="Proteomes" id="UP000011087">
    <property type="component" value="Unassembled WGS sequence"/>
</dbReference>
<dbReference type="AlphaFoldDB" id="L1JI77"/>
<proteinExistence type="inferred from homology"/>
<evidence type="ECO:0000256" key="2">
    <source>
        <dbReference type="ARBA" id="ARBA00010199"/>
    </source>
</evidence>
<dbReference type="PANTHER" id="PTHR42893">
    <property type="entry name" value="PROTEIN DETOXIFICATION 44, CHLOROPLASTIC-RELATED"/>
    <property type="match status" value="1"/>
</dbReference>
<feature type="transmembrane region" description="Helical" evidence="6">
    <location>
        <begin position="221"/>
        <end position="244"/>
    </location>
</feature>
<comment type="subcellular location">
    <subcellularLocation>
        <location evidence="1">Membrane</location>
        <topology evidence="1">Multi-pass membrane protein</topology>
    </subcellularLocation>
</comment>
<dbReference type="eggNOG" id="KOG1347">
    <property type="taxonomic scope" value="Eukaryota"/>
</dbReference>
<reference evidence="9" key="3">
    <citation type="submission" date="2015-06" db="UniProtKB">
        <authorList>
            <consortium name="EnsemblProtists"/>
        </authorList>
    </citation>
    <scope>IDENTIFICATION</scope>
</reference>
<evidence type="ECO:0000313" key="10">
    <source>
        <dbReference type="Proteomes" id="UP000011087"/>
    </source>
</evidence>
<evidence type="ECO:0000256" key="3">
    <source>
        <dbReference type="ARBA" id="ARBA00022692"/>
    </source>
</evidence>
<feature type="transmembrane region" description="Helical" evidence="6">
    <location>
        <begin position="415"/>
        <end position="433"/>
    </location>
</feature>
<dbReference type="RefSeq" id="XP_005834819.1">
    <property type="nucleotide sequence ID" value="XM_005834762.1"/>
</dbReference>
<name>L1JI77_GUITC</name>
<keyword evidence="3 6" id="KW-0812">Transmembrane</keyword>
<dbReference type="GO" id="GO:0042910">
    <property type="term" value="F:xenobiotic transmembrane transporter activity"/>
    <property type="evidence" value="ECO:0007669"/>
    <property type="project" value="InterPro"/>
</dbReference>
<dbReference type="GeneID" id="17304472"/>
<keyword evidence="4 6" id="KW-1133">Transmembrane helix</keyword>
<dbReference type="PaxDb" id="55529-EKX47839"/>
<dbReference type="PANTHER" id="PTHR42893:SF46">
    <property type="entry name" value="PROTEIN DETOXIFICATION 44, CHLOROPLASTIC"/>
    <property type="match status" value="1"/>
</dbReference>
<dbReference type="Pfam" id="PF01554">
    <property type="entry name" value="MatE"/>
    <property type="match status" value="2"/>
</dbReference>
<evidence type="ECO:0008006" key="11">
    <source>
        <dbReference type="Google" id="ProtNLM"/>
    </source>
</evidence>
<evidence type="ECO:0000256" key="7">
    <source>
        <dbReference type="SAM" id="SignalP"/>
    </source>
</evidence>
<dbReference type="EMBL" id="JH992988">
    <property type="protein sequence ID" value="EKX47839.1"/>
    <property type="molecule type" value="Genomic_DNA"/>
</dbReference>